<protein>
    <submittedName>
        <fullName evidence="2">Uncharacterized protein</fullName>
    </submittedName>
</protein>
<evidence type="ECO:0000256" key="1">
    <source>
        <dbReference type="SAM" id="MobiDB-lite"/>
    </source>
</evidence>
<feature type="region of interest" description="Disordered" evidence="1">
    <location>
        <begin position="98"/>
        <end position="118"/>
    </location>
</feature>
<dbReference type="AlphaFoldDB" id="A0A2P5CLV2"/>
<dbReference type="Proteomes" id="UP000237105">
    <property type="component" value="Unassembled WGS sequence"/>
</dbReference>
<proteinExistence type="predicted"/>
<organism evidence="2 3">
    <name type="scientific">Parasponia andersonii</name>
    <name type="common">Sponia andersonii</name>
    <dbReference type="NCBI Taxonomy" id="3476"/>
    <lineage>
        <taxon>Eukaryota</taxon>
        <taxon>Viridiplantae</taxon>
        <taxon>Streptophyta</taxon>
        <taxon>Embryophyta</taxon>
        <taxon>Tracheophyta</taxon>
        <taxon>Spermatophyta</taxon>
        <taxon>Magnoliopsida</taxon>
        <taxon>eudicotyledons</taxon>
        <taxon>Gunneridae</taxon>
        <taxon>Pentapetalae</taxon>
        <taxon>rosids</taxon>
        <taxon>fabids</taxon>
        <taxon>Rosales</taxon>
        <taxon>Cannabaceae</taxon>
        <taxon>Parasponia</taxon>
    </lineage>
</organism>
<evidence type="ECO:0000313" key="2">
    <source>
        <dbReference type="EMBL" id="PON62020.1"/>
    </source>
</evidence>
<sequence length="118" mass="13812">MKTARKIKNLIWVLVLRGYKINITHKNRDLGSFLKSKKGKNKVDKFIKTEKKEVDFREAFLLTCTCRYLFRAAASAYKESIGPEKLQLEQLKPKKSFCKHKSLKKKMGKKKKKEKGYG</sequence>
<keyword evidence="3" id="KW-1185">Reference proteome</keyword>
<dbReference type="EMBL" id="JXTB01000117">
    <property type="protein sequence ID" value="PON62020.1"/>
    <property type="molecule type" value="Genomic_DNA"/>
</dbReference>
<gene>
    <name evidence="2" type="ORF">PanWU01x14_142220</name>
</gene>
<accession>A0A2P5CLV2</accession>
<name>A0A2P5CLV2_PARAD</name>
<comment type="caution">
    <text evidence="2">The sequence shown here is derived from an EMBL/GenBank/DDBJ whole genome shotgun (WGS) entry which is preliminary data.</text>
</comment>
<evidence type="ECO:0000313" key="3">
    <source>
        <dbReference type="Proteomes" id="UP000237105"/>
    </source>
</evidence>
<dbReference type="OrthoDB" id="10368889at2759"/>
<reference evidence="3" key="1">
    <citation type="submission" date="2016-06" db="EMBL/GenBank/DDBJ databases">
        <title>Parallel loss of symbiosis genes in relatives of nitrogen-fixing non-legume Parasponia.</title>
        <authorList>
            <person name="Van Velzen R."/>
            <person name="Holmer R."/>
            <person name="Bu F."/>
            <person name="Rutten L."/>
            <person name="Van Zeijl A."/>
            <person name="Liu W."/>
            <person name="Santuari L."/>
            <person name="Cao Q."/>
            <person name="Sharma T."/>
            <person name="Shen D."/>
            <person name="Roswanjaya Y."/>
            <person name="Wardhani T."/>
            <person name="Kalhor M.S."/>
            <person name="Jansen J."/>
            <person name="Van den Hoogen J."/>
            <person name="Gungor B."/>
            <person name="Hartog M."/>
            <person name="Hontelez J."/>
            <person name="Verver J."/>
            <person name="Yang W.-C."/>
            <person name="Schijlen E."/>
            <person name="Repin R."/>
            <person name="Schilthuizen M."/>
            <person name="Schranz E."/>
            <person name="Heidstra R."/>
            <person name="Miyata K."/>
            <person name="Fedorova E."/>
            <person name="Kohlen W."/>
            <person name="Bisseling T."/>
            <person name="Smit S."/>
            <person name="Geurts R."/>
        </authorList>
    </citation>
    <scope>NUCLEOTIDE SEQUENCE [LARGE SCALE GENOMIC DNA]</scope>
    <source>
        <strain evidence="3">cv. WU1-14</strain>
    </source>
</reference>